<evidence type="ECO:0008006" key="3">
    <source>
        <dbReference type="Google" id="ProtNLM"/>
    </source>
</evidence>
<reference evidence="2" key="1">
    <citation type="journal article" date="2019" name="Int. J. Syst. Evol. Microbiol.">
        <title>The Global Catalogue of Microorganisms (GCM) 10K type strain sequencing project: providing services to taxonomists for standard genome sequencing and annotation.</title>
        <authorList>
            <consortium name="The Broad Institute Genomics Platform"/>
            <consortium name="The Broad Institute Genome Sequencing Center for Infectious Disease"/>
            <person name="Wu L."/>
            <person name="Ma J."/>
        </authorList>
    </citation>
    <scope>NUCLEOTIDE SEQUENCE [LARGE SCALE GENOMIC DNA]</scope>
    <source>
        <strain evidence="2">CECT 7069</strain>
    </source>
</reference>
<organism evidence="1 2">
    <name type="scientific">Methylobacterium adhaesivum</name>
    <dbReference type="NCBI Taxonomy" id="333297"/>
    <lineage>
        <taxon>Bacteria</taxon>
        <taxon>Pseudomonadati</taxon>
        <taxon>Pseudomonadota</taxon>
        <taxon>Alphaproteobacteria</taxon>
        <taxon>Hyphomicrobiales</taxon>
        <taxon>Methylobacteriaceae</taxon>
        <taxon>Methylobacterium</taxon>
    </lineage>
</organism>
<evidence type="ECO:0000313" key="1">
    <source>
        <dbReference type="EMBL" id="MDN3589840.1"/>
    </source>
</evidence>
<dbReference type="Proteomes" id="UP001224644">
    <property type="component" value="Unassembled WGS sequence"/>
</dbReference>
<proteinExistence type="predicted"/>
<sequence length="159" mass="16595">MPETAPIVWGTAEADYARANGLSPNDPAVAATPAGRAFVRDLVARRLKTKLERVLAKRPAGTRPVRLVATVTRADIPSAIRRITIGGNPTVSADIDIVDARTNAVITTYKGGIGVKTVGQGLTGILIDAAITAGETDDLFDRAADDYAQGFGDWLAAAP</sequence>
<evidence type="ECO:0000313" key="2">
    <source>
        <dbReference type="Proteomes" id="UP001224644"/>
    </source>
</evidence>
<protein>
    <recommendedName>
        <fullName evidence="3">DUF3313 domain-containing protein</fullName>
    </recommendedName>
</protein>
<gene>
    <name evidence="1" type="ORF">QWZ12_04360</name>
</gene>
<comment type="caution">
    <text evidence="1">The sequence shown here is derived from an EMBL/GenBank/DDBJ whole genome shotgun (WGS) entry which is preliminary data.</text>
</comment>
<keyword evidence="2" id="KW-1185">Reference proteome</keyword>
<dbReference type="RefSeq" id="WP_238221188.1">
    <property type="nucleotide sequence ID" value="NZ_BPQD01000001.1"/>
</dbReference>
<name>A0ABT8BDH4_9HYPH</name>
<dbReference type="EMBL" id="JAUFPX010000002">
    <property type="protein sequence ID" value="MDN3589840.1"/>
    <property type="molecule type" value="Genomic_DNA"/>
</dbReference>
<accession>A0ABT8BDH4</accession>